<keyword evidence="3" id="KW-1185">Reference proteome</keyword>
<gene>
    <name evidence="2" type="ORF">SNAT2548_LOCUS30756</name>
</gene>
<sequence>MVPADVFHVALPKKLGVSSGRHLLAIAEDADSRSSQFDAETGSIPSSLLSGRSPQTGGARSVTSVGSGMSESIQMFEELSQVTLTVNASTELIDVIEVIMRFSRHSDEDKLEFGMPTLKKFIRPLDWFPLEAKLRQYAQAARKEQPAQKKLAPLMLRVPGDSRGFLRAQSVSVKSAFGGPRPGKQPALLHMTLSSFNEERRAATAEPPPLSRVEESSHARAEAPPQS</sequence>
<dbReference type="AlphaFoldDB" id="A0A812U228"/>
<accession>A0A812U228</accession>
<feature type="region of interest" description="Disordered" evidence="1">
    <location>
        <begin position="192"/>
        <end position="227"/>
    </location>
</feature>
<dbReference type="OrthoDB" id="442028at2759"/>
<reference evidence="2" key="1">
    <citation type="submission" date="2021-02" db="EMBL/GenBank/DDBJ databases">
        <authorList>
            <person name="Dougan E. K."/>
            <person name="Rhodes N."/>
            <person name="Thang M."/>
            <person name="Chan C."/>
        </authorList>
    </citation>
    <scope>NUCLEOTIDE SEQUENCE</scope>
</reference>
<evidence type="ECO:0000313" key="3">
    <source>
        <dbReference type="Proteomes" id="UP000604046"/>
    </source>
</evidence>
<protein>
    <submittedName>
        <fullName evidence="2">Uncharacterized protein</fullName>
    </submittedName>
</protein>
<proteinExistence type="predicted"/>
<comment type="caution">
    <text evidence="2">The sequence shown here is derived from an EMBL/GenBank/DDBJ whole genome shotgun (WGS) entry which is preliminary data.</text>
</comment>
<feature type="compositionally biased region" description="Basic and acidic residues" evidence="1">
    <location>
        <begin position="212"/>
        <end position="221"/>
    </location>
</feature>
<name>A0A812U228_9DINO</name>
<evidence type="ECO:0000313" key="2">
    <source>
        <dbReference type="EMBL" id="CAE7547990.1"/>
    </source>
</evidence>
<dbReference type="Proteomes" id="UP000604046">
    <property type="component" value="Unassembled WGS sequence"/>
</dbReference>
<organism evidence="2 3">
    <name type="scientific">Symbiodinium natans</name>
    <dbReference type="NCBI Taxonomy" id="878477"/>
    <lineage>
        <taxon>Eukaryota</taxon>
        <taxon>Sar</taxon>
        <taxon>Alveolata</taxon>
        <taxon>Dinophyceae</taxon>
        <taxon>Suessiales</taxon>
        <taxon>Symbiodiniaceae</taxon>
        <taxon>Symbiodinium</taxon>
    </lineage>
</organism>
<dbReference type="EMBL" id="CAJNDS010002622">
    <property type="protein sequence ID" value="CAE7547990.1"/>
    <property type="molecule type" value="Genomic_DNA"/>
</dbReference>
<evidence type="ECO:0000256" key="1">
    <source>
        <dbReference type="SAM" id="MobiDB-lite"/>
    </source>
</evidence>
<feature type="region of interest" description="Disordered" evidence="1">
    <location>
        <begin position="35"/>
        <end position="64"/>
    </location>
</feature>